<evidence type="ECO:0000313" key="1">
    <source>
        <dbReference type="EMBL" id="GFZ09739.1"/>
    </source>
</evidence>
<dbReference type="AlphaFoldDB" id="A0A7J0GG08"/>
<gene>
    <name evidence="1" type="ORF">Acr_21g0003380</name>
</gene>
<organism evidence="1 2">
    <name type="scientific">Actinidia rufa</name>
    <dbReference type="NCBI Taxonomy" id="165716"/>
    <lineage>
        <taxon>Eukaryota</taxon>
        <taxon>Viridiplantae</taxon>
        <taxon>Streptophyta</taxon>
        <taxon>Embryophyta</taxon>
        <taxon>Tracheophyta</taxon>
        <taxon>Spermatophyta</taxon>
        <taxon>Magnoliopsida</taxon>
        <taxon>eudicotyledons</taxon>
        <taxon>Gunneridae</taxon>
        <taxon>Pentapetalae</taxon>
        <taxon>asterids</taxon>
        <taxon>Ericales</taxon>
        <taxon>Actinidiaceae</taxon>
        <taxon>Actinidia</taxon>
    </lineage>
</organism>
<name>A0A7J0GG08_9ERIC</name>
<dbReference type="Proteomes" id="UP000585474">
    <property type="component" value="Unassembled WGS sequence"/>
</dbReference>
<proteinExistence type="predicted"/>
<evidence type="ECO:0000313" key="2">
    <source>
        <dbReference type="Proteomes" id="UP000585474"/>
    </source>
</evidence>
<comment type="caution">
    <text evidence="1">The sequence shown here is derived from an EMBL/GenBank/DDBJ whole genome shotgun (WGS) entry which is preliminary data.</text>
</comment>
<sequence>MLAPERVDPEVQTPLGGFDRCRRSWGSFAGGQRLQNWLEALGMCQVSRQPGDWYEEVEQDMKGVDFQSSVCKLALTASIYIICVWKGTLAYSNKRLLQGTLFLGLLLQMLEVELPPGKSLITAMLG</sequence>
<keyword evidence="2" id="KW-1185">Reference proteome</keyword>
<reference evidence="1 2" key="1">
    <citation type="submission" date="2019-07" db="EMBL/GenBank/DDBJ databases">
        <title>De Novo Assembly of kiwifruit Actinidia rufa.</title>
        <authorList>
            <person name="Sugita-Konishi S."/>
            <person name="Sato K."/>
            <person name="Mori E."/>
            <person name="Abe Y."/>
            <person name="Kisaki G."/>
            <person name="Hamano K."/>
            <person name="Suezawa K."/>
            <person name="Otani M."/>
            <person name="Fukuda T."/>
            <person name="Manabe T."/>
            <person name="Gomi K."/>
            <person name="Tabuchi M."/>
            <person name="Akimitsu K."/>
            <person name="Kataoka I."/>
        </authorList>
    </citation>
    <scope>NUCLEOTIDE SEQUENCE [LARGE SCALE GENOMIC DNA]</scope>
    <source>
        <strain evidence="2">cv. Fuchu</strain>
    </source>
</reference>
<dbReference type="EMBL" id="BJWL01000021">
    <property type="protein sequence ID" value="GFZ09739.1"/>
    <property type="molecule type" value="Genomic_DNA"/>
</dbReference>
<accession>A0A7J0GG08</accession>
<protein>
    <submittedName>
        <fullName evidence="1">Uncharacterized protein</fullName>
    </submittedName>
</protein>